<organism evidence="4 5">
    <name type="scientific">Devosia pacifica</name>
    <dbReference type="NCBI Taxonomy" id="1335967"/>
    <lineage>
        <taxon>Bacteria</taxon>
        <taxon>Pseudomonadati</taxon>
        <taxon>Pseudomonadota</taxon>
        <taxon>Alphaproteobacteria</taxon>
        <taxon>Hyphomicrobiales</taxon>
        <taxon>Devosiaceae</taxon>
        <taxon>Devosia</taxon>
    </lineage>
</organism>
<dbReference type="InterPro" id="IPR008258">
    <property type="entry name" value="Transglycosylase_SLT_dom_1"/>
</dbReference>
<dbReference type="InterPro" id="IPR023346">
    <property type="entry name" value="Lysozyme-like_dom_sf"/>
</dbReference>
<reference evidence="4" key="1">
    <citation type="journal article" date="2014" name="Int. J. Syst. Evol. Microbiol.">
        <title>Complete genome sequence of Corynebacterium casei LMG S-19264T (=DSM 44701T), isolated from a smear-ripened cheese.</title>
        <authorList>
            <consortium name="US DOE Joint Genome Institute (JGI-PGF)"/>
            <person name="Walter F."/>
            <person name="Albersmeier A."/>
            <person name="Kalinowski J."/>
            <person name="Ruckert C."/>
        </authorList>
    </citation>
    <scope>NUCLEOTIDE SEQUENCE</scope>
    <source>
        <strain evidence="4">KCTC 32437</strain>
    </source>
</reference>
<evidence type="ECO:0000256" key="2">
    <source>
        <dbReference type="SAM" id="MobiDB-lite"/>
    </source>
</evidence>
<protein>
    <recommendedName>
        <fullName evidence="3">Transglycosylase SLT domain-containing protein</fullName>
    </recommendedName>
</protein>
<comment type="caution">
    <text evidence="4">The sequence shown here is derived from an EMBL/GenBank/DDBJ whole genome shotgun (WGS) entry which is preliminary data.</text>
</comment>
<dbReference type="RefSeq" id="WP_189427211.1">
    <property type="nucleotide sequence ID" value="NZ_BMZE01000004.1"/>
</dbReference>
<evidence type="ECO:0000313" key="5">
    <source>
        <dbReference type="Proteomes" id="UP000646579"/>
    </source>
</evidence>
<keyword evidence="5" id="KW-1185">Reference proteome</keyword>
<accession>A0A918SGA5</accession>
<dbReference type="AlphaFoldDB" id="A0A918SGA5"/>
<evidence type="ECO:0000259" key="3">
    <source>
        <dbReference type="Pfam" id="PF01464"/>
    </source>
</evidence>
<dbReference type="EMBL" id="BMZE01000004">
    <property type="protein sequence ID" value="GHA36996.1"/>
    <property type="molecule type" value="Genomic_DNA"/>
</dbReference>
<dbReference type="SUPFAM" id="SSF53955">
    <property type="entry name" value="Lysozyme-like"/>
    <property type="match status" value="1"/>
</dbReference>
<proteinExistence type="inferred from homology"/>
<comment type="similarity">
    <text evidence="1">Belongs to the virb1 family.</text>
</comment>
<evidence type="ECO:0000256" key="1">
    <source>
        <dbReference type="ARBA" id="ARBA00009387"/>
    </source>
</evidence>
<feature type="domain" description="Transglycosylase SLT" evidence="3">
    <location>
        <begin position="17"/>
        <end position="68"/>
    </location>
</feature>
<dbReference type="Proteomes" id="UP000646579">
    <property type="component" value="Unassembled WGS sequence"/>
</dbReference>
<sequence length="272" mass="29252">MGVEPISIPQNLARALDAAGTRNGVDFGYLVQTAIRESSLNPEAKASSSSAVGLFQFLEGTWLQVVKQEGARLGYPDVANSIEVDSSGRYFVRDSAERQRILAMREDPQMAADMAAAFTRNNGAFLEERFGRMPSPGELYIAHFLGAGGAAKLFEAGLNNPDQPSTAIFPRQAAANPSIFYENGAPRTVRQLYQTLVAKHEQEIKADVARQSPAQAESAQATTPEPVASRFAPTNVSFTGLFRTIPEGNALPPLAPAENAGNAAFFTQLYAR</sequence>
<reference evidence="4" key="2">
    <citation type="submission" date="2020-09" db="EMBL/GenBank/DDBJ databases">
        <authorList>
            <person name="Sun Q."/>
            <person name="Kim S."/>
        </authorList>
    </citation>
    <scope>NUCLEOTIDE SEQUENCE</scope>
    <source>
        <strain evidence="4">KCTC 32437</strain>
    </source>
</reference>
<dbReference type="Pfam" id="PF01464">
    <property type="entry name" value="SLT"/>
    <property type="match status" value="1"/>
</dbReference>
<gene>
    <name evidence="4" type="ORF">GCM10007989_36430</name>
</gene>
<feature type="compositionally biased region" description="Polar residues" evidence="2">
    <location>
        <begin position="212"/>
        <end position="223"/>
    </location>
</feature>
<evidence type="ECO:0000313" key="4">
    <source>
        <dbReference type="EMBL" id="GHA36996.1"/>
    </source>
</evidence>
<feature type="region of interest" description="Disordered" evidence="2">
    <location>
        <begin position="207"/>
        <end position="230"/>
    </location>
</feature>
<name>A0A918SGA5_9HYPH</name>
<dbReference type="Gene3D" id="1.10.530.10">
    <property type="match status" value="1"/>
</dbReference>